<dbReference type="Proteomes" id="UP000701801">
    <property type="component" value="Unassembled WGS sequence"/>
</dbReference>
<feature type="transmembrane region" description="Helical" evidence="2">
    <location>
        <begin position="96"/>
        <end position="117"/>
    </location>
</feature>
<feature type="region of interest" description="Disordered" evidence="1">
    <location>
        <begin position="1"/>
        <end position="68"/>
    </location>
</feature>
<dbReference type="SUPFAM" id="SSF49899">
    <property type="entry name" value="Concanavalin A-like lectins/glucanases"/>
    <property type="match status" value="1"/>
</dbReference>
<dbReference type="GO" id="GO:0004553">
    <property type="term" value="F:hydrolase activity, hydrolyzing O-glycosyl compounds"/>
    <property type="evidence" value="ECO:0007669"/>
    <property type="project" value="InterPro"/>
</dbReference>
<dbReference type="PANTHER" id="PTHR10963:SF62">
    <property type="entry name" value="GLUCAN 1,3-BETA-GLUCOSIDASE"/>
    <property type="match status" value="1"/>
</dbReference>
<feature type="compositionally biased region" description="Polar residues" evidence="1">
    <location>
        <begin position="1"/>
        <end position="18"/>
    </location>
</feature>
<evidence type="ECO:0000256" key="2">
    <source>
        <dbReference type="SAM" id="Phobius"/>
    </source>
</evidence>
<dbReference type="GO" id="GO:0005975">
    <property type="term" value="P:carbohydrate metabolic process"/>
    <property type="evidence" value="ECO:0007669"/>
    <property type="project" value="InterPro"/>
</dbReference>
<dbReference type="AlphaFoldDB" id="A0A9N9LRZ7"/>
<dbReference type="EMBL" id="CAJVRM010000178">
    <property type="protein sequence ID" value="CAG8976461.1"/>
    <property type="molecule type" value="Genomic_DNA"/>
</dbReference>
<comment type="caution">
    <text evidence="4">The sequence shown here is derived from an EMBL/GenBank/DDBJ whole genome shotgun (WGS) entry which is preliminary data.</text>
</comment>
<dbReference type="FunFam" id="2.60.120.200:FF:000178">
    <property type="entry name" value="Glycoside hydrolase family 16 protein"/>
    <property type="match status" value="1"/>
</dbReference>
<keyword evidence="2" id="KW-0812">Transmembrane</keyword>
<dbReference type="Pfam" id="PF00722">
    <property type="entry name" value="Glyco_hydro_16"/>
    <property type="match status" value="1"/>
</dbReference>
<dbReference type="Gene3D" id="2.60.120.200">
    <property type="match status" value="1"/>
</dbReference>
<feature type="compositionally biased region" description="Polar residues" evidence="1">
    <location>
        <begin position="46"/>
        <end position="63"/>
    </location>
</feature>
<protein>
    <recommendedName>
        <fullName evidence="3">GH16 domain-containing protein</fullName>
    </recommendedName>
</protein>
<dbReference type="OrthoDB" id="4781at2759"/>
<reference evidence="4" key="1">
    <citation type="submission" date="2021-07" db="EMBL/GenBank/DDBJ databases">
        <authorList>
            <person name="Durling M."/>
        </authorList>
    </citation>
    <scope>NUCLEOTIDE SEQUENCE</scope>
</reference>
<dbReference type="PANTHER" id="PTHR10963">
    <property type="entry name" value="GLYCOSYL HYDROLASE-RELATED"/>
    <property type="match status" value="1"/>
</dbReference>
<evidence type="ECO:0000259" key="3">
    <source>
        <dbReference type="PROSITE" id="PS51762"/>
    </source>
</evidence>
<keyword evidence="2" id="KW-1133">Transmembrane helix</keyword>
<feature type="domain" description="GH16" evidence="3">
    <location>
        <begin position="124"/>
        <end position="461"/>
    </location>
</feature>
<keyword evidence="2" id="KW-0472">Membrane</keyword>
<sequence>MENTSHYRGSAISTTATTPMRPGTPESRSNAFGDEISPAPRPNPFSTPFTSRPASSLGSSTGVRSGLPSRYFHSRRVKKGEVDQPWRKNKDPKEKWVTIIPLIGLALGFGIAGFLIYDGISSVVHHKYCPVLDEDFSQGLRETIWAKEAEVGGFGNGQFEQTTLTDENVFIKDGKLIIKPTLQDATLLETNNVINLTADGTCSSPSLKNCVSVTNATEGTIIQPVKSGRINTKAGATIKYGRVEVTAKLPDGDWLWPAIWMLPVNETYGPWPLSGEIDILEGRGNNHTYKQGGNNIASSALHWGPDPANDAWWRTNVKRSALHTTYSKGYNTFGLEWSQKYLFTYINSNLLQVLYTNFDKPLWQRGQFPSSLSNGTRLVDAWSQTGRHQTPFDQEFYLILNVAVGGTNGWFEDGASGKPWVDQSPRAKNDFWAARNQWLPTWEKNGQMEISKVKIWKQCDGNEDQE</sequence>
<evidence type="ECO:0000313" key="4">
    <source>
        <dbReference type="EMBL" id="CAG8976461.1"/>
    </source>
</evidence>
<dbReference type="InterPro" id="IPR013320">
    <property type="entry name" value="ConA-like_dom_sf"/>
</dbReference>
<evidence type="ECO:0000256" key="1">
    <source>
        <dbReference type="SAM" id="MobiDB-lite"/>
    </source>
</evidence>
<name>A0A9N9LRZ7_9HELO</name>
<gene>
    <name evidence="4" type="ORF">HYALB_00008051</name>
</gene>
<evidence type="ECO:0000313" key="5">
    <source>
        <dbReference type="Proteomes" id="UP000701801"/>
    </source>
</evidence>
<dbReference type="InterPro" id="IPR050546">
    <property type="entry name" value="Glycosyl_Hydrlase_16"/>
</dbReference>
<dbReference type="PROSITE" id="PS51762">
    <property type="entry name" value="GH16_2"/>
    <property type="match status" value="1"/>
</dbReference>
<proteinExistence type="predicted"/>
<organism evidence="4 5">
    <name type="scientific">Hymenoscyphus albidus</name>
    <dbReference type="NCBI Taxonomy" id="595503"/>
    <lineage>
        <taxon>Eukaryota</taxon>
        <taxon>Fungi</taxon>
        <taxon>Dikarya</taxon>
        <taxon>Ascomycota</taxon>
        <taxon>Pezizomycotina</taxon>
        <taxon>Leotiomycetes</taxon>
        <taxon>Helotiales</taxon>
        <taxon>Helotiaceae</taxon>
        <taxon>Hymenoscyphus</taxon>
    </lineage>
</organism>
<dbReference type="InterPro" id="IPR000757">
    <property type="entry name" value="Beta-glucanase-like"/>
</dbReference>
<keyword evidence="5" id="KW-1185">Reference proteome</keyword>
<accession>A0A9N9LRZ7</accession>